<keyword evidence="1" id="KW-0255">Endonuclease</keyword>
<keyword evidence="1" id="KW-0540">Nuclease</keyword>
<dbReference type="EMBL" id="JAVIIP010000011">
    <property type="protein sequence ID" value="MDX8540087.1"/>
    <property type="molecule type" value="Genomic_DNA"/>
</dbReference>
<dbReference type="Proteomes" id="UP001276564">
    <property type="component" value="Unassembled WGS sequence"/>
</dbReference>
<keyword evidence="2" id="KW-1185">Reference proteome</keyword>
<evidence type="ECO:0000313" key="2">
    <source>
        <dbReference type="Proteomes" id="UP001276564"/>
    </source>
</evidence>
<organism evidence="1 2">
    <name type="scientific">Mesorhizobium abyssinicae</name>
    <dbReference type="NCBI Taxonomy" id="1209958"/>
    <lineage>
        <taxon>Bacteria</taxon>
        <taxon>Pseudomonadati</taxon>
        <taxon>Pseudomonadota</taxon>
        <taxon>Alphaproteobacteria</taxon>
        <taxon>Hyphomicrobiales</taxon>
        <taxon>Phyllobacteriaceae</taxon>
        <taxon>Mesorhizobium</taxon>
    </lineage>
</organism>
<keyword evidence="1" id="KW-0378">Hydrolase</keyword>
<sequence length="409" mass="45513">MATIEWTTDELAAAVEAYLQMRELEHRGEKYNKAAIQRMLVAGPIASRTSTEHRMQNISHVLSLMGLPWIEGYKPLPNVGSRTVEALQSIIRTYMAADAAPLPMYPPVAAETSRKLPPTGYWMFVCNRKVWDGEAWLRAPEDTLLYKVSDHNHAEVQAGDLGVLRINARRGNRAAAPVPASVYAVVEVLDAPRLQSDASGSHYSDKSDAEAVTWRAPLKLLGNLVEKPVAVDDLPDDGEFVHFRMPLMTSTIPISRRAFSEVYHRAGLTRPNLTDEQKAATPAGIKMLELEASKADPIRRSRISKYIERGPIGRKVKEIRGCRCQICEALGFEPIAFHRKNGMPFAEAHHVQPVSLLMPGTLGASNVMVLCPNHHRQAHLGNFEVLEDGRHHWRISIDGRVLPLSKTVL</sequence>
<dbReference type="CDD" id="cd00085">
    <property type="entry name" value="HNHc"/>
    <property type="match status" value="1"/>
</dbReference>
<reference evidence="1 2" key="1">
    <citation type="submission" date="2023-08" db="EMBL/GenBank/DDBJ databases">
        <title>Implementing the SeqCode for naming new Mesorhizobium species isolated from Vachellia karroo root nodules.</title>
        <authorList>
            <person name="Van Lill M."/>
        </authorList>
    </citation>
    <scope>NUCLEOTIDE SEQUENCE [LARGE SCALE GENOMIC DNA]</scope>
    <source>
        <strain evidence="1 2">VK4B</strain>
    </source>
</reference>
<name>A0ABU5AS00_9HYPH</name>
<gene>
    <name evidence="1" type="ORF">RFM23_20925</name>
</gene>
<dbReference type="RefSeq" id="WP_320321231.1">
    <property type="nucleotide sequence ID" value="NZ_JAVIIP010000011.1"/>
</dbReference>
<comment type="caution">
    <text evidence="1">The sequence shown here is derived from an EMBL/GenBank/DDBJ whole genome shotgun (WGS) entry which is preliminary data.</text>
</comment>
<protein>
    <submittedName>
        <fullName evidence="1">HNH endonuclease signature motif containing protein</fullName>
    </submittedName>
</protein>
<dbReference type="GO" id="GO:0004519">
    <property type="term" value="F:endonuclease activity"/>
    <property type="evidence" value="ECO:0007669"/>
    <property type="project" value="UniProtKB-KW"/>
</dbReference>
<evidence type="ECO:0000313" key="1">
    <source>
        <dbReference type="EMBL" id="MDX8540087.1"/>
    </source>
</evidence>
<dbReference type="InterPro" id="IPR003615">
    <property type="entry name" value="HNH_nuc"/>
</dbReference>
<accession>A0ABU5AS00</accession>
<proteinExistence type="predicted"/>